<dbReference type="Pfam" id="PF13600">
    <property type="entry name" value="DUF4140"/>
    <property type="match status" value="1"/>
</dbReference>
<evidence type="ECO:0000259" key="4">
    <source>
        <dbReference type="Pfam" id="PF13600"/>
    </source>
</evidence>
<dbReference type="PANTHER" id="PTHR31005:SF8">
    <property type="entry name" value="DUF4139 DOMAIN-CONTAINING PROTEIN"/>
    <property type="match status" value="1"/>
</dbReference>
<gene>
    <name evidence="5" type="ORF">MuYL_1398</name>
</gene>
<dbReference type="OrthoDB" id="634585at2"/>
<dbReference type="RefSeq" id="WP_094569770.1">
    <property type="nucleotide sequence ID" value="NZ_CP022743.1"/>
</dbReference>
<evidence type="ECO:0000259" key="3">
    <source>
        <dbReference type="Pfam" id="PF13598"/>
    </source>
</evidence>
<dbReference type="EMBL" id="CP022743">
    <property type="protein sequence ID" value="ASU33296.1"/>
    <property type="molecule type" value="Genomic_DNA"/>
</dbReference>
<protein>
    <recommendedName>
        <fullName evidence="7">Mucoidy inhibitor MuiA family protein</fullName>
    </recommendedName>
</protein>
<feature type="chain" id="PRO_5013279442" description="Mucoidy inhibitor MuiA family protein" evidence="2">
    <location>
        <begin position="21"/>
        <end position="532"/>
    </location>
</feature>
<dbReference type="InterPro" id="IPR025554">
    <property type="entry name" value="DUF4140"/>
</dbReference>
<organism evidence="5 6">
    <name type="scientific">Mucilaginibacter xinganensis</name>
    <dbReference type="NCBI Taxonomy" id="1234841"/>
    <lineage>
        <taxon>Bacteria</taxon>
        <taxon>Pseudomonadati</taxon>
        <taxon>Bacteroidota</taxon>
        <taxon>Sphingobacteriia</taxon>
        <taxon>Sphingobacteriales</taxon>
        <taxon>Sphingobacteriaceae</taxon>
        <taxon>Mucilaginibacter</taxon>
    </lineage>
</organism>
<dbReference type="NCBIfam" id="TIGR02231">
    <property type="entry name" value="mucoidy inhibitor MuiA family protein"/>
    <property type="match status" value="1"/>
</dbReference>
<keyword evidence="1" id="KW-0175">Coiled coil</keyword>
<dbReference type="KEGG" id="muc:MuYL_1398"/>
<proteinExistence type="predicted"/>
<dbReference type="PANTHER" id="PTHR31005">
    <property type="entry name" value="DUF4139 DOMAIN-CONTAINING PROTEIN"/>
    <property type="match status" value="1"/>
</dbReference>
<evidence type="ECO:0000313" key="6">
    <source>
        <dbReference type="Proteomes" id="UP000215002"/>
    </source>
</evidence>
<dbReference type="AlphaFoldDB" id="A0A223NTY8"/>
<dbReference type="Proteomes" id="UP000215002">
    <property type="component" value="Chromosome"/>
</dbReference>
<evidence type="ECO:0000256" key="2">
    <source>
        <dbReference type="SAM" id="SignalP"/>
    </source>
</evidence>
<evidence type="ECO:0000256" key="1">
    <source>
        <dbReference type="SAM" id="Coils"/>
    </source>
</evidence>
<evidence type="ECO:0008006" key="7">
    <source>
        <dbReference type="Google" id="ProtNLM"/>
    </source>
</evidence>
<evidence type="ECO:0000313" key="5">
    <source>
        <dbReference type="EMBL" id="ASU33296.1"/>
    </source>
</evidence>
<dbReference type="InterPro" id="IPR011935">
    <property type="entry name" value="CHP02231"/>
</dbReference>
<name>A0A223NTY8_9SPHI</name>
<accession>A0A223NTY8</accession>
<feature type="domain" description="DUF4139" evidence="3">
    <location>
        <begin position="218"/>
        <end position="525"/>
    </location>
</feature>
<dbReference type="Pfam" id="PF13598">
    <property type="entry name" value="DUF4139"/>
    <property type="match status" value="1"/>
</dbReference>
<feature type="coiled-coil region" evidence="1">
    <location>
        <begin position="147"/>
        <end position="195"/>
    </location>
</feature>
<sequence>MFKKLVMAAAVFFIAIAAKADEGQKVTSKVQKVVVFLKGAQVTRTAMVNVSAGTTDLVFDNISQNIDPQSIQVHANGEFTILSVKHEMNYLSNGDAKSKQLQELRTQAKLIRDRIDMQNNMLSIYQSEETVIAKNQFVKAENTTLDVLKLKQALDFQTERLTSLKQKEQAANNQVNALNTELQKYDSQIAEVNNSQNTVTSNIIVTVSSKAVLQSTFAVTYVIGNASWYPSYDIRAKNVNSPLTIVYKANVLQRSGEDWKNVKLTLSTGSPTGNGIKPELNPYYLNIFKRENNDLKTASYSNASLAEVVVTEGYGTRRETMPVAVNMVEAQTSVEFNIDNPYSVTDDGKPCQVEINQVNINATYQYYTAPKISTDVFLTAQVTDLNKYNLLSGDANVFFEGTYIGKSRIDMRAMSDTLNLSLGNDKGILVKRTLEKNLTQNQILGSNKKETKSWLIEVKNRKNQKINLLVEDQVPISQNSAIEVEVQESGGVKPDALTGKVSWNFLLNSQEDKKTQLRYMVKYPKSQSVIVQ</sequence>
<feature type="domain" description="DUF4140" evidence="4">
    <location>
        <begin position="33"/>
        <end position="130"/>
    </location>
</feature>
<dbReference type="InterPro" id="IPR037291">
    <property type="entry name" value="DUF4139"/>
</dbReference>
<keyword evidence="2" id="KW-0732">Signal</keyword>
<feature type="signal peptide" evidence="2">
    <location>
        <begin position="1"/>
        <end position="20"/>
    </location>
</feature>
<reference evidence="5 6" key="1">
    <citation type="submission" date="2017-08" db="EMBL/GenBank/DDBJ databases">
        <title>Complete genome sequence of Mucilaginibacter sp. strain BJC16-A31.</title>
        <authorList>
            <consortium name="Henan University of Science and Technology"/>
            <person name="You X."/>
        </authorList>
    </citation>
    <scope>NUCLEOTIDE SEQUENCE [LARGE SCALE GENOMIC DNA]</scope>
    <source>
        <strain evidence="5 6">BJC16-A31</strain>
    </source>
</reference>
<keyword evidence="6" id="KW-1185">Reference proteome</keyword>